<dbReference type="EMBL" id="CCYA01000250">
    <property type="protein sequence ID" value="CEH14901.1"/>
    <property type="molecule type" value="Genomic_DNA"/>
</dbReference>
<evidence type="ECO:0000313" key="3">
    <source>
        <dbReference type="Proteomes" id="UP000054845"/>
    </source>
</evidence>
<keyword evidence="3" id="KW-1185">Reference proteome</keyword>
<accession>A0A0P1BH10</accession>
<dbReference type="AlphaFoldDB" id="A0A0P1BH10"/>
<keyword evidence="1" id="KW-1133">Transmembrane helix</keyword>
<name>A0A0P1BH10_9BASI</name>
<reference evidence="2 3" key="1">
    <citation type="submission" date="2014-09" db="EMBL/GenBank/DDBJ databases">
        <authorList>
            <person name="Magalhaes I.L.F."/>
            <person name="Oliveira U."/>
            <person name="Santos F.R."/>
            <person name="Vidigal T.H.D.A."/>
            <person name="Brescovit A.D."/>
            <person name="Santos A.J."/>
        </authorList>
    </citation>
    <scope>NUCLEOTIDE SEQUENCE [LARGE SCALE GENOMIC DNA]</scope>
</reference>
<keyword evidence="1" id="KW-0812">Transmembrane</keyword>
<organism evidence="2 3">
    <name type="scientific">Ceraceosorus bombacis</name>
    <dbReference type="NCBI Taxonomy" id="401625"/>
    <lineage>
        <taxon>Eukaryota</taxon>
        <taxon>Fungi</taxon>
        <taxon>Dikarya</taxon>
        <taxon>Basidiomycota</taxon>
        <taxon>Ustilaginomycotina</taxon>
        <taxon>Exobasidiomycetes</taxon>
        <taxon>Ceraceosorales</taxon>
        <taxon>Ceraceosoraceae</taxon>
        <taxon>Ceraceosorus</taxon>
    </lineage>
</organism>
<proteinExistence type="predicted"/>
<feature type="transmembrane region" description="Helical" evidence="1">
    <location>
        <begin position="98"/>
        <end position="117"/>
    </location>
</feature>
<evidence type="ECO:0000313" key="2">
    <source>
        <dbReference type="EMBL" id="CEH14901.1"/>
    </source>
</evidence>
<keyword evidence="1" id="KW-0472">Membrane</keyword>
<protein>
    <submittedName>
        <fullName evidence="2">Uncharacterized protein</fullName>
    </submittedName>
</protein>
<evidence type="ECO:0000256" key="1">
    <source>
        <dbReference type="SAM" id="Phobius"/>
    </source>
</evidence>
<dbReference type="Proteomes" id="UP000054845">
    <property type="component" value="Unassembled WGS sequence"/>
</dbReference>
<sequence length="127" mass="13444">MRIAGLRSSSHNLGSATCAPNCNEGGARQLAVRLIHHSRLWSSARTRSPPPSAHCSPTISRGCRKVINPPPCNSQSVLGKQHTSSHSSYGAVRTAAPWPFAAAPIAVAVAAVFAWKIDRGAMCVHRV</sequence>